<evidence type="ECO:0000313" key="4">
    <source>
        <dbReference type="Proteomes" id="UP000000702"/>
    </source>
</evidence>
<accession>F9W3B3</accession>
<comment type="caution">
    <text evidence="3">The sequence shown here is derived from an EMBL/GenBank/DDBJ whole genome shotgun (WGS) entry which is preliminary data.</text>
</comment>
<dbReference type="Proteomes" id="UP000000702">
    <property type="component" value="Unassembled WGS sequence"/>
</dbReference>
<sequence>MHSPRSGFEYKDSLPQSPKLLPPVGGKLRCRKRRRKVGGESEGEESAMNYLRHLCSLLSFPLHLLRLTFAKEPFIALSKLSLKVLLWCDLAFVGDVSIRRESSAVAGLWMHFFLFKRAFPFPPLPIFLFISLFRRFLFCLSSLSVLPLLLLVPRKVLLSLALSWRTCLR</sequence>
<proteinExistence type="predicted"/>
<gene>
    <name evidence="3" type="ORF">TCIL3000_0_25910</name>
</gene>
<dbReference type="EMBL" id="CAEQ01000387">
    <property type="protein sequence ID" value="CCD11622.1"/>
    <property type="molecule type" value="Genomic_DNA"/>
</dbReference>
<feature type="region of interest" description="Disordered" evidence="1">
    <location>
        <begin position="1"/>
        <end position="24"/>
    </location>
</feature>
<keyword evidence="2" id="KW-0812">Transmembrane</keyword>
<protein>
    <submittedName>
        <fullName evidence="3">WGS project CAEQ00000000 data, annotated contig 1032</fullName>
    </submittedName>
</protein>
<evidence type="ECO:0000313" key="3">
    <source>
        <dbReference type="EMBL" id="CCD11622.1"/>
    </source>
</evidence>
<reference evidence="4" key="1">
    <citation type="submission" date="2011-07" db="EMBL/GenBank/DDBJ databases">
        <title>Divergent evolution of antigenic variation in African trypanosomes.</title>
        <authorList>
            <person name="Jackson A.P."/>
            <person name="Berry A."/>
            <person name="Allison H.C."/>
            <person name="Burton P."/>
            <person name="Anderson J."/>
            <person name="Aslett M."/>
            <person name="Brown R."/>
            <person name="Corton N."/>
            <person name="Harris D."/>
            <person name="Hauser H."/>
            <person name="Gamble J."/>
            <person name="Gilderthorp R."/>
            <person name="McQuillan J."/>
            <person name="Quail M.A."/>
            <person name="Sanders M."/>
            <person name="Van Tonder A."/>
            <person name="Ginger M.L."/>
            <person name="Donelson J.E."/>
            <person name="Field M.C."/>
            <person name="Barry J.D."/>
            <person name="Berriman M."/>
            <person name="Hertz-Fowler C."/>
        </authorList>
    </citation>
    <scope>NUCLEOTIDE SEQUENCE [LARGE SCALE GENOMIC DNA]</scope>
    <source>
        <strain evidence="4">IL3000</strain>
    </source>
</reference>
<organism evidence="3 4">
    <name type="scientific">Trypanosoma congolense (strain IL3000)</name>
    <dbReference type="NCBI Taxonomy" id="1068625"/>
    <lineage>
        <taxon>Eukaryota</taxon>
        <taxon>Discoba</taxon>
        <taxon>Euglenozoa</taxon>
        <taxon>Kinetoplastea</taxon>
        <taxon>Metakinetoplastina</taxon>
        <taxon>Trypanosomatida</taxon>
        <taxon>Trypanosomatidae</taxon>
        <taxon>Trypanosoma</taxon>
        <taxon>Nannomonas</taxon>
    </lineage>
</organism>
<reference evidence="3 4" key="2">
    <citation type="journal article" date="2012" name="Proc. Natl. Acad. Sci. U.S.A.">
        <title>Antigenic diversity is generated by distinct evolutionary mechanisms in African trypanosome species.</title>
        <authorList>
            <person name="Jackson A.P."/>
            <person name="Berry A."/>
            <person name="Aslett M."/>
            <person name="Allison H.C."/>
            <person name="Burton P."/>
            <person name="Vavrova-Anderson J."/>
            <person name="Brown R."/>
            <person name="Browne H."/>
            <person name="Corton N."/>
            <person name="Hauser H."/>
            <person name="Gamble J."/>
            <person name="Gilderthorp R."/>
            <person name="Marcello L."/>
            <person name="McQuillan J."/>
            <person name="Otto T.D."/>
            <person name="Quail M.A."/>
            <person name="Sanders M.J."/>
            <person name="van Tonder A."/>
            <person name="Ginger M.L."/>
            <person name="Field M.C."/>
            <person name="Barry J.D."/>
            <person name="Hertz-Fowler C."/>
            <person name="Berriman M."/>
        </authorList>
    </citation>
    <scope>NUCLEOTIDE SEQUENCE [LARGE SCALE GENOMIC DNA]</scope>
    <source>
        <strain evidence="3 4">IL3000</strain>
    </source>
</reference>
<keyword evidence="2" id="KW-1133">Transmembrane helix</keyword>
<keyword evidence="4" id="KW-1185">Reference proteome</keyword>
<evidence type="ECO:0000256" key="1">
    <source>
        <dbReference type="SAM" id="MobiDB-lite"/>
    </source>
</evidence>
<name>F9W3B3_TRYCI</name>
<evidence type="ECO:0000256" key="2">
    <source>
        <dbReference type="SAM" id="Phobius"/>
    </source>
</evidence>
<keyword evidence="2" id="KW-0472">Membrane</keyword>
<feature type="transmembrane region" description="Helical" evidence="2">
    <location>
        <begin position="126"/>
        <end position="152"/>
    </location>
</feature>
<dbReference type="AlphaFoldDB" id="F9W3B3"/>
<dbReference type="VEuPathDB" id="TriTrypDB:TcIL3000_0_25910"/>